<organism evidence="13 14">
    <name type="scientific">Yersinia phage phiR1-RT</name>
    <dbReference type="NCBI Taxonomy" id="1206558"/>
    <lineage>
        <taxon>Viruses</taxon>
        <taxon>Duplodnaviria</taxon>
        <taxon>Heunggongvirae</taxon>
        <taxon>Uroviricota</taxon>
        <taxon>Caudoviricetes</taxon>
        <taxon>Pantevenvirales</taxon>
        <taxon>Straboviridae</taxon>
        <taxon>Tevenvirinae</taxon>
        <taxon>Tegunavirus</taxon>
        <taxon>Tegunavirus r1rt</taxon>
    </lineage>
</organism>
<dbReference type="EMBL" id="HE956709">
    <property type="protein sequence ID" value="CCI88608.1"/>
    <property type="molecule type" value="Genomic_DNA"/>
</dbReference>
<evidence type="ECO:0000256" key="3">
    <source>
        <dbReference type="ARBA" id="ARBA00022732"/>
    </source>
</evidence>
<keyword evidence="5" id="KW-0946">Virion</keyword>
<keyword evidence="3" id="KW-1227">Viral tail protein</keyword>
<dbReference type="Proteomes" id="UP000002909">
    <property type="component" value="Segment"/>
</dbReference>
<name>I7J3W0_BPPR1</name>
<dbReference type="RefSeq" id="YP_007235867.1">
    <property type="nucleotide sequence ID" value="NC_019909.1"/>
</dbReference>
<evidence type="ECO:0000256" key="6">
    <source>
        <dbReference type="ARBA" id="ARBA00023296"/>
    </source>
</evidence>
<dbReference type="GO" id="GO:0098015">
    <property type="term" value="C:virus tail"/>
    <property type="evidence" value="ECO:0007669"/>
    <property type="project" value="UniProtKB-KW"/>
</dbReference>
<sequence>MAVTGPWVGSSAKAETGQAWMAAAGAELRMATPFNMSAMVGKSKELPLTFTASNHNMNPNILLNMMTAACGGNFNGASFVITINPGVQLIAAVGSWVFNFSGAMNQSTIKIINHGWIFGRGGNGASAGPGKSIRQQAAAGTHAIHITDKCTVSIDNRGTISGGGGGGAMIGTTIFDPNYTMGYPGGGGAPFGSAGGNLGGLREFYAGFNASDLSGDNGGTYPREPPSGGRGGDIGANGVTPPTMWATDINSAGAAAGWAVVPGGYDNNNGKVIWINRGDVRGPSL</sequence>
<dbReference type="OrthoDB" id="15471at10239"/>
<feature type="domain" description="Receptor-recognising protein Gp38" evidence="11">
    <location>
        <begin position="45"/>
        <end position="285"/>
    </location>
</feature>
<reference evidence="13 14" key="1">
    <citation type="submission" date="2012-06" db="EMBL/GenBank/DDBJ databases">
        <title>Genomic characterization of five bacteriophages specific for Yersinia species.</title>
        <authorList>
            <person name="Skurnik M."/>
            <person name="Nawaz A."/>
            <person name="Happonen L."/>
            <person name="Butcher S."/>
            <person name="Mattinen L."/>
        </authorList>
    </citation>
    <scope>NUCLEOTIDE SEQUENCE [LARGE SCALE GENOMIC DNA]</scope>
</reference>
<protein>
    <recommendedName>
        <fullName evidence="7">Receptor-recognizing protein gp38</fullName>
    </recommendedName>
    <alternativeName>
        <fullName evidence="8">Gene product 38</fullName>
    </alternativeName>
    <alternativeName>
        <fullName evidence="9">Long tail fiber adhesin</fullName>
    </alternativeName>
</protein>
<dbReference type="GO" id="GO:0098671">
    <property type="term" value="P:adhesion receptor-mediated virion attachment to host cell"/>
    <property type="evidence" value="ECO:0007669"/>
    <property type="project" value="UniProtKB-ARBA"/>
</dbReference>
<organismHost>
    <name type="scientific">Yersinia enterocolitica</name>
    <dbReference type="NCBI Taxonomy" id="630"/>
</organismHost>
<evidence type="ECO:0000256" key="5">
    <source>
        <dbReference type="ARBA" id="ARBA00022844"/>
    </source>
</evidence>
<keyword evidence="6" id="KW-1160">Virus entry into host cell</keyword>
<evidence type="ECO:0000256" key="10">
    <source>
        <dbReference type="SAM" id="MobiDB-lite"/>
    </source>
</evidence>
<evidence type="ECO:0000256" key="8">
    <source>
        <dbReference type="ARBA" id="ARBA00035721"/>
    </source>
</evidence>
<dbReference type="Pfam" id="PF21721">
    <property type="entry name" value="Gp38_N"/>
    <property type="match status" value="1"/>
</dbReference>
<evidence type="ECO:0000256" key="4">
    <source>
        <dbReference type="ARBA" id="ARBA00022804"/>
    </source>
</evidence>
<evidence type="ECO:0000259" key="12">
    <source>
        <dbReference type="Pfam" id="PF21721"/>
    </source>
</evidence>
<keyword evidence="2" id="KW-0945">Host-virus interaction</keyword>
<evidence type="ECO:0000256" key="2">
    <source>
        <dbReference type="ARBA" id="ARBA00022581"/>
    </source>
</evidence>
<dbReference type="InterPro" id="IPR007932">
    <property type="entry name" value="Receptor-recog_Gp38"/>
</dbReference>
<dbReference type="SMR" id="I7J3W0"/>
<keyword evidence="14" id="KW-1185">Reference proteome</keyword>
<feature type="domain" description="Phage tail fibre adhesin Gp38 N-terminal" evidence="12">
    <location>
        <begin position="1"/>
        <end position="40"/>
    </location>
</feature>
<dbReference type="GeneID" id="14295518"/>
<dbReference type="GO" id="GO:0046718">
    <property type="term" value="P:symbiont entry into host cell"/>
    <property type="evidence" value="ECO:0007669"/>
    <property type="project" value="UniProtKB-KW"/>
</dbReference>
<dbReference type="KEGG" id="vg:14295518"/>
<evidence type="ECO:0000259" key="11">
    <source>
        <dbReference type="Pfam" id="PF05268"/>
    </source>
</evidence>
<dbReference type="InterPro" id="IPR048291">
    <property type="entry name" value="Gp38_N"/>
</dbReference>
<evidence type="ECO:0000313" key="14">
    <source>
        <dbReference type="Proteomes" id="UP000002909"/>
    </source>
</evidence>
<dbReference type="Pfam" id="PF05268">
    <property type="entry name" value="GP38"/>
    <property type="match status" value="1"/>
</dbReference>
<keyword evidence="4" id="KW-1161">Viral attachment to host cell</keyword>
<evidence type="ECO:0000256" key="1">
    <source>
        <dbReference type="ARBA" id="ARBA00004328"/>
    </source>
</evidence>
<evidence type="ECO:0000256" key="9">
    <source>
        <dbReference type="ARBA" id="ARBA00035730"/>
    </source>
</evidence>
<comment type="subcellular location">
    <subcellularLocation>
        <location evidence="1">Virion</location>
    </subcellularLocation>
</comment>
<gene>
    <name evidence="13" type="primary">g034</name>
    <name evidence="13" type="ORF">BN80_034</name>
</gene>
<evidence type="ECO:0000256" key="7">
    <source>
        <dbReference type="ARBA" id="ARBA00035690"/>
    </source>
</evidence>
<feature type="region of interest" description="Disordered" evidence="10">
    <location>
        <begin position="215"/>
        <end position="239"/>
    </location>
</feature>
<proteinExistence type="predicted"/>
<evidence type="ECO:0000313" key="13">
    <source>
        <dbReference type="EMBL" id="CCI88608.1"/>
    </source>
</evidence>
<accession>I7J3W0</accession>